<feature type="domain" description="VPS9" evidence="9">
    <location>
        <begin position="1127"/>
        <end position="1268"/>
    </location>
</feature>
<evidence type="ECO:0000259" key="8">
    <source>
        <dbReference type="PROSITE" id="PS50018"/>
    </source>
</evidence>
<evidence type="ECO:0000313" key="10">
    <source>
        <dbReference type="EMBL" id="EAR88034.2"/>
    </source>
</evidence>
<dbReference type="InterPro" id="IPR037191">
    <property type="entry name" value="VPS9_dom_sf"/>
</dbReference>
<dbReference type="InterPro" id="IPR045046">
    <property type="entry name" value="Vps9-like"/>
</dbReference>
<dbReference type="SUPFAM" id="SSF48350">
    <property type="entry name" value="GTPase activation domain, GAP"/>
    <property type="match status" value="1"/>
</dbReference>
<name>Q22RT8_TETTS</name>
<protein>
    <submittedName>
        <fullName evidence="10">Vacuolar sorting protein 9, VPS9 domain protein</fullName>
    </submittedName>
</protein>
<feature type="domain" description="Ras-GAP" evidence="8">
    <location>
        <begin position="549"/>
        <end position="666"/>
    </location>
</feature>
<dbReference type="InterPro" id="IPR001936">
    <property type="entry name" value="RasGAP_dom"/>
</dbReference>
<evidence type="ECO:0000256" key="3">
    <source>
        <dbReference type="ARBA" id="ARBA00022583"/>
    </source>
</evidence>
<dbReference type="GO" id="GO:0016020">
    <property type="term" value="C:membrane"/>
    <property type="evidence" value="ECO:0007669"/>
    <property type="project" value="UniProtKB-SubCell"/>
</dbReference>
<evidence type="ECO:0000256" key="6">
    <source>
        <dbReference type="SAM" id="Coils"/>
    </source>
</evidence>
<dbReference type="PROSITE" id="PS51205">
    <property type="entry name" value="VPS9"/>
    <property type="match status" value="1"/>
</dbReference>
<evidence type="ECO:0000259" key="9">
    <source>
        <dbReference type="PROSITE" id="PS51205"/>
    </source>
</evidence>
<dbReference type="SMART" id="SM00167">
    <property type="entry name" value="VPS9"/>
    <property type="match status" value="1"/>
</dbReference>
<keyword evidence="6" id="KW-0175">Coiled coil</keyword>
<dbReference type="KEGG" id="tet:TTHERM_00012990"/>
<gene>
    <name evidence="10" type="ORF">TTHERM_00012990</name>
</gene>
<evidence type="ECO:0000256" key="1">
    <source>
        <dbReference type="ARBA" id="ARBA00004170"/>
    </source>
</evidence>
<feature type="coiled-coil region" evidence="6">
    <location>
        <begin position="58"/>
        <end position="88"/>
    </location>
</feature>
<dbReference type="GO" id="GO:0005829">
    <property type="term" value="C:cytosol"/>
    <property type="evidence" value="ECO:0007669"/>
    <property type="project" value="TreeGrafter"/>
</dbReference>
<reference evidence="11" key="1">
    <citation type="journal article" date="2006" name="PLoS Biol.">
        <title>Macronuclear genome sequence of the ciliate Tetrahymena thermophila, a model eukaryote.</title>
        <authorList>
            <person name="Eisen J.A."/>
            <person name="Coyne R.S."/>
            <person name="Wu M."/>
            <person name="Wu D."/>
            <person name="Thiagarajan M."/>
            <person name="Wortman J.R."/>
            <person name="Badger J.H."/>
            <person name="Ren Q."/>
            <person name="Amedeo P."/>
            <person name="Jones K.M."/>
            <person name="Tallon L.J."/>
            <person name="Delcher A.L."/>
            <person name="Salzberg S.L."/>
            <person name="Silva J.C."/>
            <person name="Haas B.J."/>
            <person name="Majoros W.H."/>
            <person name="Farzad M."/>
            <person name="Carlton J.M."/>
            <person name="Smith R.K. Jr."/>
            <person name="Garg J."/>
            <person name="Pearlman R.E."/>
            <person name="Karrer K.M."/>
            <person name="Sun L."/>
            <person name="Manning G."/>
            <person name="Elde N.C."/>
            <person name="Turkewitz A.P."/>
            <person name="Asai D.J."/>
            <person name="Wilkes D.E."/>
            <person name="Wang Y."/>
            <person name="Cai H."/>
            <person name="Collins K."/>
            <person name="Stewart B.A."/>
            <person name="Lee S.R."/>
            <person name="Wilamowska K."/>
            <person name="Weinberg Z."/>
            <person name="Ruzzo W.L."/>
            <person name="Wloga D."/>
            <person name="Gaertig J."/>
            <person name="Frankel J."/>
            <person name="Tsao C.-C."/>
            <person name="Gorovsky M.A."/>
            <person name="Keeling P.J."/>
            <person name="Waller R.F."/>
            <person name="Patron N.J."/>
            <person name="Cherry J.M."/>
            <person name="Stover N.A."/>
            <person name="Krieger C.J."/>
            <person name="del Toro C."/>
            <person name="Ryder H.F."/>
            <person name="Williamson S.C."/>
            <person name="Barbeau R.A."/>
            <person name="Hamilton E.P."/>
            <person name="Orias E."/>
        </authorList>
    </citation>
    <scope>NUCLEOTIDE SEQUENCE [LARGE SCALE GENOMIC DNA]</scope>
    <source>
        <strain evidence="11">SB210</strain>
    </source>
</reference>
<evidence type="ECO:0000313" key="11">
    <source>
        <dbReference type="Proteomes" id="UP000009168"/>
    </source>
</evidence>
<dbReference type="EMBL" id="GG662845">
    <property type="protein sequence ID" value="EAR88034.2"/>
    <property type="molecule type" value="Genomic_DNA"/>
</dbReference>
<dbReference type="GO" id="GO:0030139">
    <property type="term" value="C:endocytic vesicle"/>
    <property type="evidence" value="ECO:0007669"/>
    <property type="project" value="TreeGrafter"/>
</dbReference>
<feature type="region of interest" description="Disordered" evidence="7">
    <location>
        <begin position="519"/>
        <end position="550"/>
    </location>
</feature>
<keyword evidence="11" id="KW-1185">Reference proteome</keyword>
<dbReference type="PANTHER" id="PTHR23101:SF25">
    <property type="entry name" value="GTPASE-ACTIVATING PROTEIN AND VPS9 DOMAIN-CONTAINING PROTEIN 1"/>
    <property type="match status" value="1"/>
</dbReference>
<comment type="similarity">
    <text evidence="2">Belongs to the GAPVD1 family.</text>
</comment>
<proteinExistence type="inferred from homology"/>
<dbReference type="PANTHER" id="PTHR23101">
    <property type="entry name" value="RAB GDP/GTP EXCHANGE FACTOR"/>
    <property type="match status" value="1"/>
</dbReference>
<dbReference type="HOGENOM" id="CLU_253947_0_0_1"/>
<dbReference type="OrthoDB" id="300289at2759"/>
<dbReference type="GeneID" id="7846082"/>
<dbReference type="Proteomes" id="UP000009168">
    <property type="component" value="Unassembled WGS sequence"/>
</dbReference>
<dbReference type="PROSITE" id="PS50018">
    <property type="entry name" value="RAS_GTPASE_ACTIV_2"/>
    <property type="match status" value="1"/>
</dbReference>
<dbReference type="SUPFAM" id="SSF109993">
    <property type="entry name" value="VPS9 domain"/>
    <property type="match status" value="1"/>
</dbReference>
<keyword evidence="4" id="KW-0344">Guanine-nucleotide releasing factor</keyword>
<dbReference type="InterPro" id="IPR003123">
    <property type="entry name" value="VPS9"/>
</dbReference>
<dbReference type="GO" id="GO:0005085">
    <property type="term" value="F:guanyl-nucleotide exchange factor activity"/>
    <property type="evidence" value="ECO:0007669"/>
    <property type="project" value="UniProtKB-KW"/>
</dbReference>
<dbReference type="InterPro" id="IPR008936">
    <property type="entry name" value="Rho_GTPase_activation_prot"/>
</dbReference>
<accession>Q22RT8</accession>
<comment type="subcellular location">
    <subcellularLocation>
        <location evidence="1">Membrane</location>
        <topology evidence="1">Peripheral membrane protein</topology>
    </subcellularLocation>
</comment>
<feature type="compositionally biased region" description="Polar residues" evidence="7">
    <location>
        <begin position="519"/>
        <end position="544"/>
    </location>
</feature>
<dbReference type="Pfam" id="PF00616">
    <property type="entry name" value="RasGAP"/>
    <property type="match status" value="1"/>
</dbReference>
<dbReference type="Gene3D" id="1.10.506.10">
    <property type="entry name" value="GTPase Activation - p120gap, domain 1"/>
    <property type="match status" value="1"/>
</dbReference>
<feature type="region of interest" description="Disordered" evidence="7">
    <location>
        <begin position="1"/>
        <end position="27"/>
    </location>
</feature>
<evidence type="ECO:0000256" key="5">
    <source>
        <dbReference type="ARBA" id="ARBA00023136"/>
    </source>
</evidence>
<dbReference type="GO" id="GO:0006897">
    <property type="term" value="P:endocytosis"/>
    <property type="evidence" value="ECO:0007669"/>
    <property type="project" value="UniProtKB-KW"/>
</dbReference>
<organism evidence="10 11">
    <name type="scientific">Tetrahymena thermophila (strain SB210)</name>
    <dbReference type="NCBI Taxonomy" id="312017"/>
    <lineage>
        <taxon>Eukaryota</taxon>
        <taxon>Sar</taxon>
        <taxon>Alveolata</taxon>
        <taxon>Ciliophora</taxon>
        <taxon>Intramacronucleata</taxon>
        <taxon>Oligohymenophorea</taxon>
        <taxon>Hymenostomatida</taxon>
        <taxon>Tetrahymenina</taxon>
        <taxon>Tetrahymenidae</taxon>
        <taxon>Tetrahymena</taxon>
    </lineage>
</organism>
<sequence>MSKQEVQESSSQGQPKTQSAQDLENPQRKFSNMSNVSQNFSEIQFEIGPTSDNFVMIFDELEANQQVLKKEEQNLKNILSDDQQTQQNKKIIKQAVEKRKHEEQNRSKWQKLQNLLKQEQILLDNEKEIFAKKLKKIKHLEQKYYESFLSMQNITSNIQKYFIPPSEHSKLFYNNQNTFVSFIKELRIKPKLLLTLIEKNQLNISSAIRSLPQTLSQSFFQSHLKKGISSDVLIFINKNIEMEINLSNDRQNMLRTDTLPKKIIKEFFNQPKYTKNLEKIFKDTLYEISKLTEDLRLENEIIENESIRRISLRKQSDFSAVVRKKSEFKSAKPNRKKLTVLSSGNEHVESSNCNRAERYQEILRSFDKSRMFRSNTISDQIYSILKIEQQNQRKHVNGKRTKSDPDFEKESLPLFQMQQSGEKQANMFTTSTQLTFPNPKIQQNETETGFSIKIQDDQMQWQKLDRSDSMVIQDRQQWLQDIINLQEWETSEGSVKSDNPQRKTSKNVHQNVLFSSGSQESIQSAPQQLEGSSAQQPTQRQNRGLTLDDKHKQILDKEKEKIIQKKVKKVNKIIQNMLEQLFMNIEIIPNDIRIICALIKYHAQKKYPDLTNAQLYYSLSYFFIDDWVLHIFMKSFNKYQDMDQSKQEILQKNMLYIQSIIKNIMKKQVFKQEGLIARFNSLIFQLGDYVTHYYDQLMNIDMTKILNQIIIPSEQKSLQFQLDFCSVYMSLENIQKMAQLIASNDKDFIQMNETKVVEYAKSINIQAEKIFNDRSDLFYGVTLKKDQIYTIFQFYHTGAQDFFDQYFDIPSLKLPYQRFSQENEFQDSSKYFDKFKNLLRSILVSVEKLEVISQFSGFNDLDITSILKILEDQVCERYNSEIVNVPLVASYLNSMIKNYLNPKYLQNNLQLIWKYMSSEYKARISQLERISFLEKTNNARLIKFLKLNINQVEEVIRKQEKNKRKIYIKEFFDSFQLNVCISSPQSRFKLSNTSKKLYSEFDHSKIWVEDLSCCIHKTANLEFVKDLTGEISPTKKEQIQEHHCENLVQFIEQFSKLPELNLLLQEGRDIWGINEAYSIILDKLEDGVKEYPQFKNLNEEQQNEIIESLFKSINKIFHRNLFPKRQTYKDAAFYILLKSLDFLTPENLEITNNTHSEWIWKICSQILVSMDHKKSPEQKLKCLSECTKVIAEVLKLSSLKDEAASADLTLPNLIYVLIKSKPKRLCSNINFITAFQCKNKMLSEAGYCFIQVQSAIKFIEDLDPSELKEISKQDFYLNLRNEEVKIGIAYMKKRKRNGHSFDAEKYYQTQCQILDLNNNNQLAKNSQSNTNLINVIK</sequence>
<dbReference type="Pfam" id="PF02204">
    <property type="entry name" value="VPS9"/>
    <property type="match status" value="1"/>
</dbReference>
<dbReference type="eggNOG" id="KOG2319">
    <property type="taxonomic scope" value="Eukaryota"/>
</dbReference>
<dbReference type="RefSeq" id="XP_001008279.2">
    <property type="nucleotide sequence ID" value="XM_001008279.2"/>
</dbReference>
<evidence type="ECO:0000256" key="4">
    <source>
        <dbReference type="ARBA" id="ARBA00022658"/>
    </source>
</evidence>
<dbReference type="Gene3D" id="1.20.1050.80">
    <property type="entry name" value="VPS9 domain"/>
    <property type="match status" value="1"/>
</dbReference>
<dbReference type="InParanoid" id="Q22RT8"/>
<dbReference type="GO" id="GO:0031267">
    <property type="term" value="F:small GTPase binding"/>
    <property type="evidence" value="ECO:0007669"/>
    <property type="project" value="TreeGrafter"/>
</dbReference>
<keyword evidence="3" id="KW-0254">Endocytosis</keyword>
<evidence type="ECO:0000256" key="7">
    <source>
        <dbReference type="SAM" id="MobiDB-lite"/>
    </source>
</evidence>
<evidence type="ECO:0000256" key="2">
    <source>
        <dbReference type="ARBA" id="ARBA00008489"/>
    </source>
</evidence>
<keyword evidence="5" id="KW-0472">Membrane</keyword>
<dbReference type="STRING" id="312017.Q22RT8"/>